<dbReference type="PROSITE" id="PS00077">
    <property type="entry name" value="COX1_CUB"/>
    <property type="match status" value="1"/>
</dbReference>
<evidence type="ECO:0000256" key="1">
    <source>
        <dbReference type="ARBA" id="ARBA00004141"/>
    </source>
</evidence>
<dbReference type="UniPathway" id="UPA00705"/>
<feature type="transmembrane region" description="Helical" evidence="18">
    <location>
        <begin position="179"/>
        <end position="204"/>
    </location>
</feature>
<keyword evidence="22" id="KW-1185">Reference proteome</keyword>
<evidence type="ECO:0000256" key="19">
    <source>
        <dbReference type="SAM" id="MobiDB-lite"/>
    </source>
</evidence>
<dbReference type="AlphaFoldDB" id="Q7U547"/>
<keyword evidence="7 17" id="KW-0812">Transmembrane</keyword>
<comment type="catalytic activity">
    <reaction evidence="16 18">
        <text>4 Fe(II)-[cytochrome c] + O2 + 8 H(+)(in) = 4 Fe(III)-[cytochrome c] + 2 H2O + 4 H(+)(out)</text>
        <dbReference type="Rhea" id="RHEA:11436"/>
        <dbReference type="Rhea" id="RHEA-COMP:10350"/>
        <dbReference type="Rhea" id="RHEA-COMP:14399"/>
        <dbReference type="ChEBI" id="CHEBI:15377"/>
        <dbReference type="ChEBI" id="CHEBI:15378"/>
        <dbReference type="ChEBI" id="CHEBI:15379"/>
        <dbReference type="ChEBI" id="CHEBI:29033"/>
        <dbReference type="ChEBI" id="CHEBI:29034"/>
        <dbReference type="EC" id="7.1.1.9"/>
    </reaction>
</comment>
<keyword evidence="18" id="KW-1003">Cell membrane</keyword>
<dbReference type="GO" id="GO:0006119">
    <property type="term" value="P:oxidative phosphorylation"/>
    <property type="evidence" value="ECO:0007669"/>
    <property type="project" value="UniProtKB-UniPathway"/>
</dbReference>
<feature type="transmembrane region" description="Helical" evidence="18">
    <location>
        <begin position="443"/>
        <end position="464"/>
    </location>
</feature>
<dbReference type="GO" id="GO:0046872">
    <property type="term" value="F:metal ion binding"/>
    <property type="evidence" value="ECO:0007669"/>
    <property type="project" value="UniProtKB-KW"/>
</dbReference>
<keyword evidence="14 18" id="KW-0472">Membrane</keyword>
<dbReference type="NCBIfam" id="TIGR02891">
    <property type="entry name" value="CtaD_CoxA"/>
    <property type="match status" value="1"/>
</dbReference>
<dbReference type="GO" id="GO:0016491">
    <property type="term" value="F:oxidoreductase activity"/>
    <property type="evidence" value="ECO:0007669"/>
    <property type="project" value="UniProtKB-KW"/>
</dbReference>
<evidence type="ECO:0000256" key="9">
    <source>
        <dbReference type="ARBA" id="ARBA00022967"/>
    </source>
</evidence>
<feature type="domain" description="Cytochrome oxidase subunit I profile" evidence="20">
    <location>
        <begin position="33"/>
        <end position="547"/>
    </location>
</feature>
<sequence length="574" mass="63022">MPGSAATPKRKTPPQPDSMTVAIPPQTSSSSPRLQPTGWLRYFSFSVDHKVIGLQYLVCGFLFYLIGGALAGAIRTELASPVSDFMARDVYNQVLTLHGTVMIFLWIVPVVNGAFGNYLIPFYVGARDMAFPRLNAVAFWLIPPAGLMLITSYFLTGAAQSGWTAYPPLSITTPATGQIIWILSVLLLGGSSIFGGINFIATILKLRRPGLKLMQLPMYCWAMLGTSILVVLSTPVLAGTLVLLSFDIVAHTGFFNPTLGGNVVVYQHLFWFYSHPAVYIMVLPAFGLVSEILPVHARKPLFGYVTMVYSIMAIVVLGLVVWAHHMFTSGTPPWMRLFFTIATAFIAVPTGIKFFNWLATLWGGRITLNSAMLFSCGFIVNFVLGGITGVALAQVPFDIHVHDTYFVVAHFHYIVFGGSVFVIFASVYHWYPKFTGRMLNEDLGRLHCALTFIGFNLCFGPQHWLGLNGMPRRVAEYDPQFTLINQISSVGALLMAISTLPFLWNVVQSALSGKPAGDNPWNALTPEWLTSSPPPVENWIGEAPLVEEPYGYGVPMDQLDLTATSGRDLWSSGK</sequence>
<dbReference type="PANTHER" id="PTHR10422">
    <property type="entry name" value="CYTOCHROME C OXIDASE SUBUNIT 1"/>
    <property type="match status" value="1"/>
</dbReference>
<dbReference type="InterPro" id="IPR023615">
    <property type="entry name" value="Cyt_c_Oxase_su1_BS"/>
</dbReference>
<dbReference type="Gene3D" id="1.20.210.10">
    <property type="entry name" value="Cytochrome c oxidase-like, subunit I domain"/>
    <property type="match status" value="1"/>
</dbReference>
<evidence type="ECO:0000313" key="22">
    <source>
        <dbReference type="Proteomes" id="UP000001422"/>
    </source>
</evidence>
<dbReference type="EMBL" id="BX569694">
    <property type="protein sequence ID" value="CAE08377.1"/>
    <property type="molecule type" value="Genomic_DNA"/>
</dbReference>
<evidence type="ECO:0000256" key="16">
    <source>
        <dbReference type="ARBA" id="ARBA00047816"/>
    </source>
</evidence>
<evidence type="ECO:0000256" key="12">
    <source>
        <dbReference type="ARBA" id="ARBA00023004"/>
    </source>
</evidence>
<evidence type="ECO:0000256" key="18">
    <source>
        <dbReference type="RuleBase" id="RU363061"/>
    </source>
</evidence>
<keyword evidence="8 18" id="KW-0479">Metal-binding</keyword>
<feature type="transmembrane region" description="Helical" evidence="18">
    <location>
        <begin position="136"/>
        <end position="159"/>
    </location>
</feature>
<evidence type="ECO:0000256" key="2">
    <source>
        <dbReference type="ARBA" id="ARBA00004673"/>
    </source>
</evidence>
<evidence type="ECO:0000256" key="8">
    <source>
        <dbReference type="ARBA" id="ARBA00022723"/>
    </source>
</evidence>
<evidence type="ECO:0000313" key="21">
    <source>
        <dbReference type="EMBL" id="CAE08377.1"/>
    </source>
</evidence>
<keyword evidence="12 18" id="KW-0408">Iron</keyword>
<feature type="transmembrane region" description="Helical" evidence="18">
    <location>
        <begin position="269"/>
        <end position="289"/>
    </location>
</feature>
<dbReference type="GO" id="GO:0004129">
    <property type="term" value="F:cytochrome-c oxidase activity"/>
    <property type="evidence" value="ECO:0007669"/>
    <property type="project" value="UniProtKB-EC"/>
</dbReference>
<dbReference type="PRINTS" id="PR01165">
    <property type="entry name" value="CYCOXIDASEI"/>
</dbReference>
<dbReference type="GO" id="GO:0020037">
    <property type="term" value="F:heme binding"/>
    <property type="evidence" value="ECO:0007669"/>
    <property type="project" value="InterPro"/>
</dbReference>
<feature type="transmembrane region" description="Helical" evidence="18">
    <location>
        <begin position="484"/>
        <end position="504"/>
    </location>
</feature>
<dbReference type="KEGG" id="syw:SYNW1862"/>
<dbReference type="InterPro" id="IPR000883">
    <property type="entry name" value="Cyt_C_Oxase_1"/>
</dbReference>
<dbReference type="EC" id="7.1.1.9" evidence="18"/>
<dbReference type="InterPro" id="IPR014241">
    <property type="entry name" value="Cyt_c_oxidase_su1_bac"/>
</dbReference>
<evidence type="ECO:0000256" key="14">
    <source>
        <dbReference type="ARBA" id="ARBA00023136"/>
    </source>
</evidence>
<comment type="function">
    <text evidence="15 18">Cytochrome c oxidase is the component of the respiratory chain that catalyzes the reduction of oxygen to water. Subunits 1-3 form the functional core of the enzyme complex. CO I is the catalytic subunit of the enzyme. Electrons originating in cytochrome c are transferred via the copper A center of subunit 2 and heme A of subunit 1 to the bimetallic center formed by heme A3 and copper B.</text>
</comment>
<dbReference type="PANTHER" id="PTHR10422:SF18">
    <property type="entry name" value="CYTOCHROME C OXIDASE SUBUNIT 1"/>
    <property type="match status" value="1"/>
</dbReference>
<dbReference type="SUPFAM" id="SSF81442">
    <property type="entry name" value="Cytochrome c oxidase subunit I-like"/>
    <property type="match status" value="1"/>
</dbReference>
<feature type="transmembrane region" description="Helical" evidence="18">
    <location>
        <begin position="371"/>
        <end position="393"/>
    </location>
</feature>
<evidence type="ECO:0000256" key="17">
    <source>
        <dbReference type="RuleBase" id="RU000370"/>
    </source>
</evidence>
<feature type="transmembrane region" description="Helical" evidence="18">
    <location>
        <begin position="337"/>
        <end position="359"/>
    </location>
</feature>
<keyword evidence="4 17" id="KW-0813">Transport</keyword>
<proteinExistence type="inferred from homology"/>
<dbReference type="GO" id="GO:0015990">
    <property type="term" value="P:electron transport coupled proton transport"/>
    <property type="evidence" value="ECO:0007669"/>
    <property type="project" value="InterPro"/>
</dbReference>
<dbReference type="PROSITE" id="PS50855">
    <property type="entry name" value="COX1"/>
    <property type="match status" value="1"/>
</dbReference>
<dbReference type="HOGENOM" id="CLU_011899_7_3_3"/>
<evidence type="ECO:0000256" key="7">
    <source>
        <dbReference type="ARBA" id="ARBA00022692"/>
    </source>
</evidence>
<feature type="transmembrane region" description="Helical" evidence="18">
    <location>
        <begin position="94"/>
        <end position="115"/>
    </location>
</feature>
<evidence type="ECO:0000256" key="15">
    <source>
        <dbReference type="ARBA" id="ARBA00025218"/>
    </source>
</evidence>
<protein>
    <recommendedName>
        <fullName evidence="18">Cytochrome c oxidase subunit 1</fullName>
        <ecNumber evidence="18">7.1.1.9</ecNumber>
    </recommendedName>
</protein>
<gene>
    <name evidence="21" type="primary">coxA/ctaD</name>
    <name evidence="21" type="ordered locus">SYNW1862</name>
</gene>
<dbReference type="GO" id="GO:0022904">
    <property type="term" value="P:respiratory electron transport chain"/>
    <property type="evidence" value="ECO:0007669"/>
    <property type="project" value="TreeGrafter"/>
</dbReference>
<evidence type="ECO:0000256" key="3">
    <source>
        <dbReference type="ARBA" id="ARBA00009578"/>
    </source>
</evidence>
<feature type="transmembrane region" description="Helical" evidence="18">
    <location>
        <begin position="301"/>
        <end position="325"/>
    </location>
</feature>
<keyword evidence="11 18" id="KW-1133">Transmembrane helix</keyword>
<name>Q7U547_PARMW</name>
<comment type="pathway">
    <text evidence="2 18">Energy metabolism; oxidative phosphorylation.</text>
</comment>
<evidence type="ECO:0000256" key="10">
    <source>
        <dbReference type="ARBA" id="ARBA00022982"/>
    </source>
</evidence>
<dbReference type="GO" id="GO:0005886">
    <property type="term" value="C:plasma membrane"/>
    <property type="evidence" value="ECO:0007669"/>
    <property type="project" value="UniProtKB-SubCell"/>
</dbReference>
<organism evidence="21 22">
    <name type="scientific">Parasynechococcus marenigrum (strain WH8102)</name>
    <dbReference type="NCBI Taxonomy" id="84588"/>
    <lineage>
        <taxon>Bacteria</taxon>
        <taxon>Bacillati</taxon>
        <taxon>Cyanobacteriota</taxon>
        <taxon>Cyanophyceae</taxon>
        <taxon>Synechococcales</taxon>
        <taxon>Prochlorococcaceae</taxon>
        <taxon>Parasynechococcus</taxon>
        <taxon>Parasynechococcus marenigrum</taxon>
    </lineage>
</organism>
<dbReference type="Pfam" id="PF00115">
    <property type="entry name" value="COX1"/>
    <property type="match status" value="1"/>
</dbReference>
<dbReference type="BioCyc" id="MetaCyc:TX72_RS09375-MONOMER"/>
<feature type="transmembrane region" description="Helical" evidence="18">
    <location>
        <begin position="51"/>
        <end position="74"/>
    </location>
</feature>
<accession>Q7U547</accession>
<keyword evidence="13 18" id="KW-0186">Copper</keyword>
<evidence type="ECO:0000256" key="11">
    <source>
        <dbReference type="ARBA" id="ARBA00022989"/>
    </source>
</evidence>
<dbReference type="Proteomes" id="UP000001422">
    <property type="component" value="Chromosome"/>
</dbReference>
<dbReference type="InterPro" id="IPR023616">
    <property type="entry name" value="Cyt_c_oxase-like_su1_dom"/>
</dbReference>
<keyword evidence="5 17" id="KW-0349">Heme</keyword>
<evidence type="ECO:0000256" key="4">
    <source>
        <dbReference type="ARBA" id="ARBA00022448"/>
    </source>
</evidence>
<dbReference type="eggNOG" id="COG0843">
    <property type="taxonomic scope" value="Bacteria"/>
</dbReference>
<evidence type="ECO:0000256" key="6">
    <source>
        <dbReference type="ARBA" id="ARBA00022660"/>
    </source>
</evidence>
<keyword evidence="10 17" id="KW-0249">Electron transport</keyword>
<feature type="transmembrane region" description="Helical" evidence="18">
    <location>
        <begin position="216"/>
        <end position="249"/>
    </location>
</feature>
<comment type="subcellular location">
    <subcellularLocation>
        <location evidence="18">Cell membrane</location>
        <topology evidence="18">Multi-pass membrane protein</topology>
    </subcellularLocation>
    <subcellularLocation>
        <location evidence="1">Membrane</location>
        <topology evidence="1">Multi-pass membrane protein</topology>
    </subcellularLocation>
</comment>
<evidence type="ECO:0000256" key="13">
    <source>
        <dbReference type="ARBA" id="ARBA00023008"/>
    </source>
</evidence>
<feature type="region of interest" description="Disordered" evidence="19">
    <location>
        <begin position="1"/>
        <end position="33"/>
    </location>
</feature>
<evidence type="ECO:0000256" key="5">
    <source>
        <dbReference type="ARBA" id="ARBA00022617"/>
    </source>
</evidence>
<keyword evidence="6 17" id="KW-0679">Respiratory chain</keyword>
<reference evidence="21 22" key="1">
    <citation type="journal article" date="2003" name="Nature">
        <title>The genome of a motile marine Synechococcus.</title>
        <authorList>
            <person name="Palenik B."/>
            <person name="Brahamsha B."/>
            <person name="Larimer F."/>
            <person name="Land M."/>
            <person name="Hauser L."/>
            <person name="Chain P."/>
            <person name="Lamerdin J."/>
            <person name="Regala W."/>
            <person name="Allen E.A."/>
            <person name="McCarren J."/>
            <person name="Paulsen I."/>
            <person name="Dufresne A."/>
            <person name="Partensky F."/>
            <person name="Webb E."/>
            <person name="Waterbury J."/>
        </authorList>
    </citation>
    <scope>NUCLEOTIDE SEQUENCE [LARGE SCALE GENOMIC DNA]</scope>
    <source>
        <strain evidence="21 22">WH8102</strain>
    </source>
</reference>
<comment type="similarity">
    <text evidence="3 17">Belongs to the heme-copper respiratory oxidase family.</text>
</comment>
<feature type="transmembrane region" description="Helical" evidence="18">
    <location>
        <begin position="405"/>
        <end position="431"/>
    </location>
</feature>
<keyword evidence="21" id="KW-0560">Oxidoreductase</keyword>
<keyword evidence="9" id="KW-1278">Translocase</keyword>
<evidence type="ECO:0000259" key="20">
    <source>
        <dbReference type="PROSITE" id="PS50855"/>
    </source>
</evidence>
<dbReference type="STRING" id="84588.SYNW1862"/>
<dbReference type="InterPro" id="IPR036927">
    <property type="entry name" value="Cyt_c_oxase-like_su1_sf"/>
</dbReference>